<dbReference type="EMBL" id="CP034550">
    <property type="protein sequence ID" value="QFZ19889.1"/>
    <property type="molecule type" value="Genomic_DNA"/>
</dbReference>
<protein>
    <submittedName>
        <fullName evidence="3">Uncharacterized protein</fullName>
    </submittedName>
</protein>
<dbReference type="InterPro" id="IPR020575">
    <property type="entry name" value="Hsp90_N"/>
</dbReference>
<dbReference type="InterPro" id="IPR056507">
    <property type="entry name" value="wHTH-HSP90_Na-assoc"/>
</dbReference>
<organism evidence="3 4">
    <name type="scientific">Saccharothrix syringae</name>
    <name type="common">Nocardiopsis syringae</name>
    <dbReference type="NCBI Taxonomy" id="103733"/>
    <lineage>
        <taxon>Bacteria</taxon>
        <taxon>Bacillati</taxon>
        <taxon>Actinomycetota</taxon>
        <taxon>Actinomycetes</taxon>
        <taxon>Pseudonocardiales</taxon>
        <taxon>Pseudonocardiaceae</taxon>
        <taxon>Saccharothrix</taxon>
    </lineage>
</organism>
<sequence>MTGTGDEIHNTVDGTVHADSVVQARDIHLHLHGEVPAPASDHPDPWVRQVLRSTAWDCVQSGHDLRARAAAVAGHLAVVRDEAGARLAADPWRDDQVAARFAKRIGWLLKRLNLELAPAEAALLALVPLLHQALWDRAAARLVDVGPTDLDQTGRRERIDYERYLRDHDRLVDRALLPDLPDRPDAQVEIGWWLFNRWVRQRAEEVKRRAVGELLAGTGMPEVLDVDRVRELLYGLRLEPQALCALDRLGGTAPHDVLHGGEPDEQRLRVPLLGLLLGVAHTATVPVTDLSDTIAWHLGIPAPVDLDRLRETLDKAAWQTQADGLVLKAACQHGAVIEALREHAVRMDALLHAVRRAAEKHGGLDVLGRLPVRASADQVDAAHDPDGKPEFSGWSRFSLDEQRVRELLMGEQLYRDRDLAIRELYQNALDACRYRRAREQYVARTTDRLSAWQGRITFTQGVDENGRAYLDCVDNGVGMGEGELKGVFSRAGVRFADLAEFHDEQADWNALDPPVELYPNSRFGIGVLSYFMLADEITVTTCRMARDGGRRGPTLQATISGPGHLFQIRPVEDRGGPGTTVRLYLRGGEKTSCVQVLRRVLGIAEFATTARHGPEREQWEPGVFHARRRPSWKPEGLNAHGALIPVVDGRVIWCEHGGAILVDGLLAQPTHLHGVLAAPASDKSFTGAVVNLAGKQVPRLSVDRAKIVDDVSEVVEDLLVQGMGELDFSGPVVFEWIDQVAWRTPRLADLVAARGALGVEAVRFPQDINLVGDLRDEYRGPADRLRWMMRSMSAKGLPDHIYLWRLLTYGSDLVDLVPELSHVGPLLPALPSDGALLAEIWPDILSWRSQYQSLTPYDILAAAWSTGTTPREMARRAAALHLGSLDSECFSGSRVPDPDDRLLVLNTLGSLVGSVGHSYRASAGQVLHGHLGLGLSLPEVASRLARYGFDVEVVDRLPDDVDEVDLNLLSRYSSGIGSWLAEEFPVPLVHVARVSEDLGIPTGLVRERLLRFGFVLEAAEGLFPSYSDRDFVLLSHRLDGIPPWLDRAVPVPPGHLVAAAVAFNMPLQAVVDVLAAYGFDCPAMPSHRPAVEDKLLLSRGVIGLESWLRAGQPLPPHHIPMFRHQHNLAQQEVVRRLNAYGFEVTDDDLRDDLSLNDLLLLSRDFDGVSPWLNRGEPITLAHLAEAGARFSMTITEVADRLRQLGVDLPDPADMIRAAIPKIPLAR</sequence>
<gene>
    <name evidence="3" type="ORF">EKG83_22850</name>
</gene>
<proteinExistence type="predicted"/>
<dbReference type="KEGG" id="ssyi:EKG83_22850"/>
<dbReference type="SUPFAM" id="SSF55874">
    <property type="entry name" value="ATPase domain of HSP90 chaperone/DNA topoisomerase II/histidine kinase"/>
    <property type="match status" value="1"/>
</dbReference>
<dbReference type="Gene3D" id="3.30.565.10">
    <property type="entry name" value="Histidine kinase-like ATPase, C-terminal domain"/>
    <property type="match status" value="1"/>
</dbReference>
<reference evidence="4" key="1">
    <citation type="journal article" date="2021" name="Curr. Microbiol.">
        <title>Complete genome of nocamycin-producing strain Saccharothrix syringae NRRL B-16468 reveals the biosynthetic potential for secondary metabolites.</title>
        <authorList>
            <person name="Mo X."/>
            <person name="Yang S."/>
        </authorList>
    </citation>
    <scope>NUCLEOTIDE SEQUENCE [LARGE SCALE GENOMIC DNA]</scope>
    <source>
        <strain evidence="4">ATCC 51364 / DSM 43886 / JCM 6844 / KCTC 9398 / NBRC 14523 / NRRL B-16468 / INA 2240</strain>
    </source>
</reference>
<evidence type="ECO:0000259" key="1">
    <source>
        <dbReference type="Pfam" id="PF24401"/>
    </source>
</evidence>
<feature type="domain" description="wHTH-Hsp90 Na associated" evidence="2">
    <location>
        <begin position="961"/>
        <end position="1014"/>
    </location>
</feature>
<dbReference type="Pfam" id="PF24401">
    <property type="entry name" value="iHD-CE"/>
    <property type="match status" value="1"/>
</dbReference>
<keyword evidence="4" id="KW-1185">Reference proteome</keyword>
<feature type="domain" description="iHD-CE" evidence="1">
    <location>
        <begin position="46"/>
        <end position="381"/>
    </location>
</feature>
<feature type="domain" description="wHTH-Hsp90 Na associated" evidence="2">
    <location>
        <begin position="895"/>
        <end position="949"/>
    </location>
</feature>
<evidence type="ECO:0000313" key="3">
    <source>
        <dbReference type="EMBL" id="QFZ19889.1"/>
    </source>
</evidence>
<evidence type="ECO:0000259" key="2">
    <source>
        <dbReference type="Pfam" id="PF24410"/>
    </source>
</evidence>
<dbReference type="InterPro" id="IPR056506">
    <property type="entry name" value="iHD-CE"/>
</dbReference>
<evidence type="ECO:0000313" key="4">
    <source>
        <dbReference type="Proteomes" id="UP000325787"/>
    </source>
</evidence>
<feature type="domain" description="wHTH-Hsp90 Na associated" evidence="2">
    <location>
        <begin position="1092"/>
        <end position="1142"/>
    </location>
</feature>
<accession>A0A5Q0H138</accession>
<dbReference type="AlphaFoldDB" id="A0A5Q0H138"/>
<dbReference type="Proteomes" id="UP000325787">
    <property type="component" value="Chromosome"/>
</dbReference>
<feature type="domain" description="wHTH-Hsp90 Na associated" evidence="2">
    <location>
        <begin position="1028"/>
        <end position="1079"/>
    </location>
</feature>
<dbReference type="PRINTS" id="PR00775">
    <property type="entry name" value="HEATSHOCK90"/>
</dbReference>
<dbReference type="Pfam" id="PF24410">
    <property type="entry name" value="wHTH-HSP90_Na-assoc"/>
    <property type="match status" value="5"/>
</dbReference>
<name>A0A5Q0H138_SACSY</name>
<dbReference type="InterPro" id="IPR036890">
    <property type="entry name" value="HATPase_C_sf"/>
</dbReference>
<feature type="domain" description="wHTH-Hsp90 Na associated" evidence="2">
    <location>
        <begin position="1157"/>
        <end position="1205"/>
    </location>
</feature>
<dbReference type="RefSeq" id="WP_051765081.1">
    <property type="nucleotide sequence ID" value="NZ_CP034550.1"/>
</dbReference>
<dbReference type="OrthoDB" id="9802640at2"/>